<accession>A0ABR4MX33</accession>
<dbReference type="Pfam" id="PF15456">
    <property type="entry name" value="Uds1"/>
    <property type="match status" value="1"/>
</dbReference>
<dbReference type="Proteomes" id="UP001527925">
    <property type="component" value="Unassembled WGS sequence"/>
</dbReference>
<reference evidence="4 5" key="1">
    <citation type="submission" date="2023-09" db="EMBL/GenBank/DDBJ databases">
        <title>Pangenome analysis of Batrachochytrium dendrobatidis and related Chytrids.</title>
        <authorList>
            <person name="Yacoub M.N."/>
            <person name="Stajich J.E."/>
            <person name="James T.Y."/>
        </authorList>
    </citation>
    <scope>NUCLEOTIDE SEQUENCE [LARGE SCALE GENOMIC DNA]</scope>
    <source>
        <strain evidence="4 5">JEL0888</strain>
    </source>
</reference>
<organism evidence="4 5">
    <name type="scientific">Polyrhizophydium stewartii</name>
    <dbReference type="NCBI Taxonomy" id="2732419"/>
    <lineage>
        <taxon>Eukaryota</taxon>
        <taxon>Fungi</taxon>
        <taxon>Fungi incertae sedis</taxon>
        <taxon>Chytridiomycota</taxon>
        <taxon>Chytridiomycota incertae sedis</taxon>
        <taxon>Chytridiomycetes</taxon>
        <taxon>Rhizophydiales</taxon>
        <taxon>Rhizophydiales incertae sedis</taxon>
        <taxon>Polyrhizophydium</taxon>
    </lineage>
</organism>
<feature type="region of interest" description="Disordered" evidence="2">
    <location>
        <begin position="1"/>
        <end position="52"/>
    </location>
</feature>
<dbReference type="PANTHER" id="PTHR43941:SF1">
    <property type="entry name" value="STRUCTURAL MAINTENANCE OF CHROMOSOMES PROTEIN 2"/>
    <property type="match status" value="1"/>
</dbReference>
<feature type="compositionally biased region" description="Low complexity" evidence="2">
    <location>
        <begin position="456"/>
        <end position="472"/>
    </location>
</feature>
<feature type="coiled-coil region" evidence="1">
    <location>
        <begin position="314"/>
        <end position="376"/>
    </location>
</feature>
<feature type="compositionally biased region" description="Basic and acidic residues" evidence="2">
    <location>
        <begin position="512"/>
        <end position="522"/>
    </location>
</feature>
<evidence type="ECO:0000259" key="3">
    <source>
        <dbReference type="Pfam" id="PF15456"/>
    </source>
</evidence>
<feature type="domain" description="Up-regulated during septation protein 1" evidence="3">
    <location>
        <begin position="107"/>
        <end position="217"/>
    </location>
</feature>
<feature type="compositionally biased region" description="Basic and acidic residues" evidence="2">
    <location>
        <begin position="1073"/>
        <end position="1085"/>
    </location>
</feature>
<sequence length="1172" mass="132232">MAQLADFDLAGEADAPPAGAPPARADAAAALPPRRAGHQDLRSPGAAQPPAGSLAAAIAARITSPLVDKPSPAAIADAGLFRRNSQNSSSTSASGILDLSDPSVAKQLINDALADAEGFQIMTPEKFDEKRRKLVALAAQVTSLQNKIGLETRVREAAEMLVRSNASDPRQLDAARQQLADAARKIEDITGEVWRSFSSLVDNERILFMHIAGALKWQVLELQRDMSSAPTIKIPRAQDDVATRKKLASAESKVRELETHVEALKNTISRLEFEQEPVRRAAGDAQRDARRARENAFAFEESLRDATPPSQLEVNRMKLDLATCRAEVTDLREELSSKRDALANLQLQLDEDQSLIESKDRMIANLLGELEEATTQLELVQAGGKLNTEISSRNRNSALLRETHSKQSAKEASVMNATLGKQLREAVQEREKLKLAVQQERTRASELEAKVRELRSAGAPARARSARTNRTNGSSAAGLRSDSDTEPEAESVGRYGRKTAGAAARSPGGSEAELRDLQRRNKEQEAEIERLRKRAERLSDTDATLLRDINDQVEQWLGAMSPRSVPVPRGGDVVPLPSMQVLAGRIRDLLDDNRTITEKLKELQSQKEIIERNLNLAQDNLRTRGNDSEAKMSDLRRDYAKLQDELAATKTRLRESERVASQLQEVQAQLEDAVRRAKAAEAERDRLDAEIRTKMTAAERNLKEELQRTHEKYERERERIAAEHAVELEELQRTLVREHEDVTKRLQRELENNKTSTEQRIADAVELEVSSVMRRHQYELDDLRRQNEDAKAKVEARLGEETLDIRRRLESSEAELLKSKQQFFVERERLQERIDEVQEEARTLRAVATERSNEWLAKKKEYEDKLDSALGENENLQAMLEQCRRELEAKTREVMDLAEKRKNEIEGLRKAHEARVAEMQAKIDEFGALSGELEKLERDYVSQIREKEKEVERLSKSLAAEQKRAAEAVYSSQEASATATDQLQRVERLLRESERDIDRYRRLADEKDNEVLNLKKQLRQKDKDLLANVSGSGDSGAMRKLLEQKDREIEAARAETRAAMADIASLKRKVEQKDREIEDAKSEMRRRAKTSGDSEATMEEVDRLQMMLMELKTSRVQMMEELDNAQHAEQVLRTEVTTLKAELEKAQQPPWLTVVESKDAPQPPKTRNFLGF</sequence>
<feature type="coiled-coil region" evidence="1">
    <location>
        <begin position="247"/>
        <end position="274"/>
    </location>
</feature>
<dbReference type="PANTHER" id="PTHR43941">
    <property type="entry name" value="STRUCTURAL MAINTENANCE OF CHROMOSOMES PROTEIN 2"/>
    <property type="match status" value="1"/>
</dbReference>
<feature type="compositionally biased region" description="Low complexity" evidence="2">
    <location>
        <begin position="42"/>
        <end position="52"/>
    </location>
</feature>
<feature type="region of interest" description="Disordered" evidence="2">
    <location>
        <begin position="1073"/>
        <end position="1097"/>
    </location>
</feature>
<feature type="region of interest" description="Disordered" evidence="2">
    <location>
        <begin position="438"/>
        <end position="522"/>
    </location>
</feature>
<dbReference type="SUPFAM" id="SSF46585">
    <property type="entry name" value="HR1 repeat"/>
    <property type="match status" value="1"/>
</dbReference>
<name>A0ABR4MX33_9FUNG</name>
<feature type="compositionally biased region" description="Low complexity" evidence="2">
    <location>
        <begin position="8"/>
        <end position="34"/>
    </location>
</feature>
<dbReference type="InterPro" id="IPR036274">
    <property type="entry name" value="HR1_rpt_sf"/>
</dbReference>
<dbReference type="EMBL" id="JADGIZ020000087">
    <property type="protein sequence ID" value="KAL2911813.1"/>
    <property type="molecule type" value="Genomic_DNA"/>
</dbReference>
<evidence type="ECO:0000256" key="1">
    <source>
        <dbReference type="SAM" id="Coils"/>
    </source>
</evidence>
<evidence type="ECO:0000313" key="5">
    <source>
        <dbReference type="Proteomes" id="UP001527925"/>
    </source>
</evidence>
<gene>
    <name evidence="4" type="ORF">HK105_208746</name>
</gene>
<protein>
    <recommendedName>
        <fullName evidence="3">Up-regulated during septation protein 1 domain-containing protein</fullName>
    </recommendedName>
</protein>
<keyword evidence="5" id="KW-1185">Reference proteome</keyword>
<evidence type="ECO:0000313" key="4">
    <source>
        <dbReference type="EMBL" id="KAL2911813.1"/>
    </source>
</evidence>
<dbReference type="InterPro" id="IPR029191">
    <property type="entry name" value="Uds1"/>
</dbReference>
<keyword evidence="1" id="KW-0175">Coiled coil</keyword>
<proteinExistence type="predicted"/>
<feature type="compositionally biased region" description="Basic and acidic residues" evidence="2">
    <location>
        <begin position="438"/>
        <end position="455"/>
    </location>
</feature>
<comment type="caution">
    <text evidence="4">The sequence shown here is derived from an EMBL/GenBank/DDBJ whole genome shotgun (WGS) entry which is preliminary data.</text>
</comment>
<evidence type="ECO:0000256" key="2">
    <source>
        <dbReference type="SAM" id="MobiDB-lite"/>
    </source>
</evidence>